<dbReference type="AlphaFoldDB" id="A0A917VYZ5"/>
<reference evidence="1" key="1">
    <citation type="journal article" date="2014" name="Int. J. Syst. Evol. Microbiol.">
        <title>Complete genome sequence of Corynebacterium casei LMG S-19264T (=DSM 44701T), isolated from a smear-ripened cheese.</title>
        <authorList>
            <consortium name="US DOE Joint Genome Institute (JGI-PGF)"/>
            <person name="Walter F."/>
            <person name="Albersmeier A."/>
            <person name="Kalinowski J."/>
            <person name="Ruckert C."/>
        </authorList>
    </citation>
    <scope>NUCLEOTIDE SEQUENCE</scope>
    <source>
        <strain evidence="1">CGMCC 4.3508</strain>
    </source>
</reference>
<dbReference type="EMBL" id="BMMH01000045">
    <property type="protein sequence ID" value="GGL46769.1"/>
    <property type="molecule type" value="Genomic_DNA"/>
</dbReference>
<accession>A0A917VYZ5</accession>
<name>A0A917VYZ5_9NOCA</name>
<reference evidence="1" key="2">
    <citation type="submission" date="2020-09" db="EMBL/GenBank/DDBJ databases">
        <authorList>
            <person name="Sun Q."/>
            <person name="Zhou Y."/>
        </authorList>
    </citation>
    <scope>NUCLEOTIDE SEQUENCE</scope>
    <source>
        <strain evidence="1">CGMCC 4.3508</strain>
    </source>
</reference>
<keyword evidence="2" id="KW-1185">Reference proteome</keyword>
<organism evidence="1 2">
    <name type="scientific">Nocardia jinanensis</name>
    <dbReference type="NCBI Taxonomy" id="382504"/>
    <lineage>
        <taxon>Bacteria</taxon>
        <taxon>Bacillati</taxon>
        <taxon>Actinomycetota</taxon>
        <taxon>Actinomycetes</taxon>
        <taxon>Mycobacteriales</taxon>
        <taxon>Nocardiaceae</taxon>
        <taxon>Nocardia</taxon>
    </lineage>
</organism>
<proteinExistence type="predicted"/>
<evidence type="ECO:0000313" key="1">
    <source>
        <dbReference type="EMBL" id="GGL46769.1"/>
    </source>
</evidence>
<evidence type="ECO:0000313" key="2">
    <source>
        <dbReference type="Proteomes" id="UP000638263"/>
    </source>
</evidence>
<protein>
    <submittedName>
        <fullName evidence="1">Uncharacterized protein</fullName>
    </submittedName>
</protein>
<gene>
    <name evidence="1" type="ORF">GCM10011588_72050</name>
</gene>
<sequence length="54" mass="5954">MASGDPGNVPLLLRISLEGQGVTITLRKADTSDLPLKGRGFHWVQDYPYNPDSR</sequence>
<dbReference type="Proteomes" id="UP000638263">
    <property type="component" value="Unassembled WGS sequence"/>
</dbReference>
<comment type="caution">
    <text evidence="1">The sequence shown here is derived from an EMBL/GenBank/DDBJ whole genome shotgun (WGS) entry which is preliminary data.</text>
</comment>